<dbReference type="InterPro" id="IPR012440">
    <property type="entry name" value="DUF1641"/>
</dbReference>
<feature type="region of interest" description="Disordered" evidence="2">
    <location>
        <begin position="1"/>
        <end position="20"/>
    </location>
</feature>
<evidence type="ECO:0000313" key="3">
    <source>
        <dbReference type="EMBL" id="RAL24410.1"/>
    </source>
</evidence>
<accession>A0A364K4W0</accession>
<evidence type="ECO:0008006" key="5">
    <source>
        <dbReference type="Google" id="ProtNLM"/>
    </source>
</evidence>
<evidence type="ECO:0000256" key="1">
    <source>
        <dbReference type="SAM" id="Coils"/>
    </source>
</evidence>
<evidence type="ECO:0000256" key="2">
    <source>
        <dbReference type="SAM" id="MobiDB-lite"/>
    </source>
</evidence>
<feature type="coiled-coil region" evidence="1">
    <location>
        <begin position="20"/>
        <end position="47"/>
    </location>
</feature>
<reference evidence="3 4" key="2">
    <citation type="submission" date="2018-06" db="EMBL/GenBank/DDBJ databases">
        <authorList>
            <person name="Zhirakovskaya E."/>
        </authorList>
    </citation>
    <scope>NUCLEOTIDE SEQUENCE [LARGE SCALE GENOMIC DNA]</scope>
    <source>
        <strain evidence="3 4">FBKL4.011</strain>
    </source>
</reference>
<dbReference type="Pfam" id="PF07849">
    <property type="entry name" value="DUF1641"/>
    <property type="match status" value="1"/>
</dbReference>
<dbReference type="AlphaFoldDB" id="A0A364K4W0"/>
<evidence type="ECO:0000313" key="4">
    <source>
        <dbReference type="Proteomes" id="UP000251213"/>
    </source>
</evidence>
<organism evidence="3 4">
    <name type="scientific">Thermoflavimicrobium daqui</name>
    <dbReference type="NCBI Taxonomy" id="2137476"/>
    <lineage>
        <taxon>Bacteria</taxon>
        <taxon>Bacillati</taxon>
        <taxon>Bacillota</taxon>
        <taxon>Bacilli</taxon>
        <taxon>Bacillales</taxon>
        <taxon>Thermoactinomycetaceae</taxon>
        <taxon>Thermoflavimicrobium</taxon>
    </lineage>
</organism>
<dbReference type="Proteomes" id="UP000251213">
    <property type="component" value="Unassembled WGS sequence"/>
</dbReference>
<dbReference type="EMBL" id="QJKK01000004">
    <property type="protein sequence ID" value="RAL24410.1"/>
    <property type="molecule type" value="Genomic_DNA"/>
</dbReference>
<proteinExistence type="predicted"/>
<name>A0A364K4W0_9BACL</name>
<sequence>MARPITKIHKPAPTEQEKQSKALENVVQEVAENADGLRETMKLLQELHDSGILKALNALVEAKEDVAKIAVDLLRRDQTTNAINNVMAIFSVFSQLDPTVIEKLMNSVKAGLDKAEDSMHSQAELGVFDLIKALKDPDINRALVFILNLLKGVGAGLKEGK</sequence>
<dbReference type="PANTHER" id="PTHR38433:SF1">
    <property type="entry name" value="DUF1641 DOMAIN-CONTAINING PROTEIN"/>
    <property type="match status" value="1"/>
</dbReference>
<comment type="caution">
    <text evidence="3">The sequence shown here is derived from an EMBL/GenBank/DDBJ whole genome shotgun (WGS) entry which is preliminary data.</text>
</comment>
<dbReference type="OrthoDB" id="147801at2"/>
<dbReference type="PANTHER" id="PTHR38433">
    <property type="match status" value="1"/>
</dbReference>
<keyword evidence="4" id="KW-1185">Reference proteome</keyword>
<feature type="compositionally biased region" description="Basic residues" evidence="2">
    <location>
        <begin position="1"/>
        <end position="10"/>
    </location>
</feature>
<dbReference type="RefSeq" id="WP_113658780.1">
    <property type="nucleotide sequence ID" value="NZ_KZ845666.1"/>
</dbReference>
<reference evidence="3 4" key="1">
    <citation type="submission" date="2018-06" db="EMBL/GenBank/DDBJ databases">
        <title>Thermoflavimicrobium daqus sp. nov., a thermophilic microbe isolated from Moutai-flavour Daqu.</title>
        <authorList>
            <person name="Wang X."/>
            <person name="Zhou H."/>
        </authorList>
    </citation>
    <scope>NUCLEOTIDE SEQUENCE [LARGE SCALE GENOMIC DNA]</scope>
    <source>
        <strain evidence="3 4">FBKL4.011</strain>
    </source>
</reference>
<gene>
    <name evidence="3" type="ORF">DL897_08780</name>
</gene>
<keyword evidence="1" id="KW-0175">Coiled coil</keyword>
<protein>
    <recommendedName>
        <fullName evidence="5">DUF1641 domain-containing protein</fullName>
    </recommendedName>
</protein>